<keyword evidence="3" id="KW-0732">Signal</keyword>
<sequence length="369" mass="39528">MDVPSRLAGTLLATALLACPVMVRANPATEIETALSLPDSITNGVTVSRDGRLFLVLARIDGSAGPRVVEMHNGRQLPYPDADWNRWTIDADPRGAFVRVNSLRIGPEGNLWLVDVGAPGLDQTVLPGGAKLVRIDLATNAVSRIYDLEQAIEPKSFLDDVRFNGRHAYLTDAGVPGLIVLDLQTGATRRVLDGHNSVSADRPISAEGRIVRGVNGAPIVIHADQLEVSPDGQTLYFQACTGPLYRVPTRLLDDPAVSSTDLEAGVSVVADTPPTGGTAIAADGTIYLSDTDTQRILTIAPDGTTRTLVQDPRLLWVDAMWLDGSGKLWMPAAQINRLAPFQGGRSRVQFPMTVFSVQINSKPPANDHP</sequence>
<evidence type="ECO:0000256" key="1">
    <source>
        <dbReference type="ARBA" id="ARBA00004613"/>
    </source>
</evidence>
<dbReference type="PANTHER" id="PTHR10009">
    <property type="entry name" value="PROTEIN YELLOW-RELATED"/>
    <property type="match status" value="1"/>
</dbReference>
<keyword evidence="2" id="KW-0964">Secreted</keyword>
<dbReference type="PROSITE" id="PS51257">
    <property type="entry name" value="PROKAR_LIPOPROTEIN"/>
    <property type="match status" value="1"/>
</dbReference>
<feature type="chain" id="PRO_5002948562" description="Major royal jelly protein" evidence="3">
    <location>
        <begin position="26"/>
        <end position="369"/>
    </location>
</feature>
<gene>
    <name evidence="4" type="ordered locus">MexAM1_META2p1220</name>
</gene>
<dbReference type="InterPro" id="IPR011042">
    <property type="entry name" value="6-blade_b-propeller_TolB-like"/>
</dbReference>
<dbReference type="Proteomes" id="UP000009081">
    <property type="component" value="Plasmid megaplasmid"/>
</dbReference>
<keyword evidence="4" id="KW-0614">Plasmid</keyword>
<evidence type="ECO:0000313" key="5">
    <source>
        <dbReference type="Proteomes" id="UP000009081"/>
    </source>
</evidence>
<dbReference type="Gene3D" id="2.120.10.30">
    <property type="entry name" value="TolB, C-terminal domain"/>
    <property type="match status" value="1"/>
</dbReference>
<dbReference type="OrthoDB" id="9797664at2"/>
<name>C5B690_METEA</name>
<evidence type="ECO:0000313" key="4">
    <source>
        <dbReference type="EMBL" id="ACS43972.1"/>
    </source>
</evidence>
<keyword evidence="5" id="KW-1185">Reference proteome</keyword>
<feature type="signal peptide" evidence="3">
    <location>
        <begin position="1"/>
        <end position="25"/>
    </location>
</feature>
<dbReference type="PANTHER" id="PTHR10009:SF18">
    <property type="entry name" value="PROTEIN YELLOW-LIKE PROTEIN"/>
    <property type="match status" value="1"/>
</dbReference>
<comment type="subcellular location">
    <subcellularLocation>
        <location evidence="1">Secreted</location>
    </subcellularLocation>
</comment>
<reference evidence="4 5" key="1">
    <citation type="journal article" date="2009" name="PLoS ONE">
        <title>Methylobacterium genome sequences: a reference blueprint to investigate microbial metabolism of C1 compounds from natural and industrial sources.</title>
        <authorList>
            <person name="Vuilleumier S."/>
            <person name="Chistoserdova L."/>
            <person name="Lee M.-C."/>
            <person name="Bringel F."/>
            <person name="Lajus A."/>
            <person name="Zhou Y."/>
            <person name="Gourion B."/>
            <person name="Barbe V."/>
            <person name="Chang J."/>
            <person name="Cruveiller S."/>
            <person name="Dossat C."/>
            <person name="Gillett W."/>
            <person name="Gruffaz C."/>
            <person name="Haugen E."/>
            <person name="Hourcade E."/>
            <person name="Levy R."/>
            <person name="Mangenot S."/>
            <person name="Muller E."/>
            <person name="Nadalig T."/>
            <person name="Pagni M."/>
            <person name="Penny C."/>
            <person name="Peyraud R."/>
            <person name="Robinson D.G."/>
            <person name="Roche D."/>
            <person name="Rouy Z."/>
            <person name="Saenampechek C."/>
            <person name="Salvignol G."/>
            <person name="Vallenet D."/>
            <person name="Wu Z."/>
            <person name="Marx C.J."/>
            <person name="Vorholt J.A."/>
            <person name="Olson M.V."/>
            <person name="Kaul R."/>
            <person name="Weissenbach J."/>
            <person name="Medigue C."/>
            <person name="Lidstrom M.E."/>
        </authorList>
    </citation>
    <scope>NUCLEOTIDE SEQUENCE [LARGE SCALE GENOMIC DNA]</scope>
    <source>
        <strain evidence="5">ATCC 14718 / DSM 1338 / JCM 2805 / NCIMB 9133 / AM1</strain>
    </source>
</reference>
<dbReference type="HOGENOM" id="CLU_031076_0_0_5"/>
<geneLocation type="plasmid" evidence="4 5">
    <name>megaplasmid</name>
</geneLocation>
<dbReference type="Pfam" id="PF03022">
    <property type="entry name" value="MRJP"/>
    <property type="match status" value="1"/>
</dbReference>
<proteinExistence type="predicted"/>
<dbReference type="GO" id="GO:0005576">
    <property type="term" value="C:extracellular region"/>
    <property type="evidence" value="ECO:0007669"/>
    <property type="project" value="UniProtKB-SubCell"/>
</dbReference>
<accession>C5B690</accession>
<organism evidence="4 5">
    <name type="scientific">Methylorubrum extorquens (strain ATCC 14718 / DSM 1338 / JCM 2805 / NCIMB 9133 / AM1)</name>
    <name type="common">Methylobacterium extorquens</name>
    <dbReference type="NCBI Taxonomy" id="272630"/>
    <lineage>
        <taxon>Bacteria</taxon>
        <taxon>Pseudomonadati</taxon>
        <taxon>Pseudomonadota</taxon>
        <taxon>Alphaproteobacteria</taxon>
        <taxon>Hyphomicrobiales</taxon>
        <taxon>Methylobacteriaceae</taxon>
        <taxon>Methylorubrum</taxon>
    </lineage>
</organism>
<protein>
    <recommendedName>
        <fullName evidence="6">Major royal jelly protein</fullName>
    </recommendedName>
</protein>
<dbReference type="KEGG" id="mea:Mex_2p1220"/>
<evidence type="ECO:0000256" key="3">
    <source>
        <dbReference type="SAM" id="SignalP"/>
    </source>
</evidence>
<evidence type="ECO:0008006" key="6">
    <source>
        <dbReference type="Google" id="ProtNLM"/>
    </source>
</evidence>
<evidence type="ECO:0000256" key="2">
    <source>
        <dbReference type="ARBA" id="ARBA00022525"/>
    </source>
</evidence>
<dbReference type="RefSeq" id="WP_003596062.1">
    <property type="nucleotide sequence ID" value="NC_012811.1"/>
</dbReference>
<dbReference type="AlphaFoldDB" id="C5B690"/>
<dbReference type="InterPro" id="IPR017996">
    <property type="entry name" value="MRJP/yellow-related"/>
</dbReference>
<dbReference type="SUPFAM" id="SSF63829">
    <property type="entry name" value="Calcium-dependent phosphotriesterase"/>
    <property type="match status" value="1"/>
</dbReference>
<dbReference type="EMBL" id="CP001511">
    <property type="protein sequence ID" value="ACS43972.1"/>
    <property type="molecule type" value="Genomic_DNA"/>
</dbReference>